<name>A0A8D5G853_9PROT</name>
<dbReference type="EMBL" id="AP024110">
    <property type="protein sequence ID" value="BCM24921.1"/>
    <property type="molecule type" value="Genomic_DNA"/>
</dbReference>
<reference evidence="1" key="1">
    <citation type="journal article" date="2021" name="Arch. Microbiol.">
        <title>Methyloradius palustris gen. nov., sp. nov., a methanol-oxidizing bacterium isolated from snow.</title>
        <authorList>
            <person name="Miyadera T."/>
            <person name="Kojima H."/>
            <person name="Fukui M."/>
        </authorList>
    </citation>
    <scope>NUCLEOTIDE SEQUENCE</scope>
    <source>
        <strain evidence="1">Zm11</strain>
    </source>
</reference>
<keyword evidence="2" id="KW-1185">Reference proteome</keyword>
<dbReference type="AlphaFoldDB" id="A0A8D5G853"/>
<dbReference type="GO" id="GO:0018493">
    <property type="term" value="F:formylmethanofuran dehydrogenase activity"/>
    <property type="evidence" value="ECO:0007669"/>
    <property type="project" value="InterPro"/>
</dbReference>
<dbReference type="Gene3D" id="3.40.50.1220">
    <property type="entry name" value="TPP-binding domain"/>
    <property type="match status" value="1"/>
</dbReference>
<accession>A0A8D5G853</accession>
<protein>
    <submittedName>
        <fullName evidence="1">Formylmethanofuran dehydrogenase subunit B</fullName>
    </submittedName>
</protein>
<dbReference type="RefSeq" id="WP_221765405.1">
    <property type="nucleotide sequence ID" value="NZ_AP024110.1"/>
</dbReference>
<dbReference type="PIRSF" id="PIRSF005646">
    <property type="entry name" value="FwdB"/>
    <property type="match status" value="1"/>
</dbReference>
<evidence type="ECO:0000313" key="1">
    <source>
        <dbReference type="EMBL" id="BCM24921.1"/>
    </source>
</evidence>
<proteinExistence type="predicted"/>
<gene>
    <name evidence="1" type="ORF">ZMTM_11800</name>
</gene>
<dbReference type="InterPro" id="IPR016457">
    <property type="entry name" value="Formylmethanofuran_DH_bsu"/>
</dbReference>
<dbReference type="GO" id="GO:0015948">
    <property type="term" value="P:methanogenesis"/>
    <property type="evidence" value="ECO:0007669"/>
    <property type="project" value="InterPro"/>
</dbReference>
<dbReference type="KEGG" id="mpau:ZMTM_11800"/>
<dbReference type="Proteomes" id="UP000826722">
    <property type="component" value="Chromosome"/>
</dbReference>
<sequence>MENFAEAATINAVACPACGLLCDDLSIERSASGSLNVVKKNCAKSVAFFERPYKPSQPQIAGQASDLKAAIAEAIALLSKAKHPLISGLSTDIQGMRAVMNLAESASATIDHMNGKSSMRNLYVVQNSGWQVTTLTEVRNRVDLLVVVGTDIVSYFSRFFERMIWNSESMFDQDTSAREVVYLGGQNLDTSAGISPKGVKPTVLPCDMDRLPEVTAALRALVSGKHLVATEVAGIAVSDLQKLAERLKAAKYSVMAWVASSLDIKHAELTIQNITGTVEKLNQTTRSSGLPLSGNDGDVGAYNTSSWISGYPFRSSYRRAHPDYDPYHYSTERMLEEHEADIMIWVNSYNPDRLPPETDVPTIVIGHPAMKFKQTPAVFIPVATPGLDITGTQFRSDSSVALPLKKLRETGLPTLTEVLSAIEAGVLTV</sequence>
<organism evidence="1 2">
    <name type="scientific">Methyloradius palustris</name>
    <dbReference type="NCBI Taxonomy" id="2778876"/>
    <lineage>
        <taxon>Bacteria</taxon>
        <taxon>Pseudomonadati</taxon>
        <taxon>Pseudomonadota</taxon>
        <taxon>Betaproteobacteria</taxon>
        <taxon>Nitrosomonadales</taxon>
        <taxon>Methylophilaceae</taxon>
        <taxon>Methyloradius</taxon>
    </lineage>
</organism>
<evidence type="ECO:0000313" key="2">
    <source>
        <dbReference type="Proteomes" id="UP000826722"/>
    </source>
</evidence>